<dbReference type="GeneID" id="59235321"/>
<dbReference type="GO" id="GO:0008783">
    <property type="term" value="F:agmatinase activity"/>
    <property type="evidence" value="ECO:0007669"/>
    <property type="project" value="TreeGrafter"/>
</dbReference>
<keyword evidence="2 4" id="KW-0479">Metal-binding</keyword>
<comment type="cofactor">
    <cofactor evidence="4">
        <name>Mn(2+)</name>
        <dbReference type="ChEBI" id="CHEBI:29035"/>
    </cofactor>
    <text evidence="4">Binds 2 manganese ions per subunit.</text>
</comment>
<dbReference type="PROSITE" id="PS01053">
    <property type="entry name" value="ARGINASE_1"/>
    <property type="match status" value="1"/>
</dbReference>
<dbReference type="PRINTS" id="PR00116">
    <property type="entry name" value="ARGINASE"/>
</dbReference>
<dbReference type="OrthoDB" id="288726at2759"/>
<gene>
    <name evidence="7" type="ORF">HG535_0B07060</name>
    <name evidence="8" type="ORF">HG535_0G05680</name>
</gene>
<proteinExistence type="inferred from homology"/>
<evidence type="ECO:0000256" key="4">
    <source>
        <dbReference type="PIRSR" id="PIRSR036979-1"/>
    </source>
</evidence>
<comment type="similarity">
    <text evidence="1">Belongs to the arginase family. Agmatinase subfamily.</text>
</comment>
<feature type="binding site" evidence="4">
    <location>
        <position position="289"/>
    </location>
    <ligand>
        <name>Mn(2+)</name>
        <dbReference type="ChEBI" id="CHEBI:29035"/>
        <label>1</label>
    </ligand>
</feature>
<protein>
    <recommendedName>
        <fullName evidence="10">Agmatinase</fullName>
    </recommendedName>
</protein>
<evidence type="ECO:0000313" key="9">
    <source>
        <dbReference type="Proteomes" id="UP000509704"/>
    </source>
</evidence>
<dbReference type="GO" id="GO:0033389">
    <property type="term" value="P:putrescine biosynthetic process from arginine, via agmatine"/>
    <property type="evidence" value="ECO:0007669"/>
    <property type="project" value="TreeGrafter"/>
</dbReference>
<dbReference type="PROSITE" id="PS51409">
    <property type="entry name" value="ARGINASE_2"/>
    <property type="match status" value="1"/>
</dbReference>
<sequence>MILMLKLVSILCLVAKCALCFEQPDSDDLNTIWGQDWPFSGINTYAHLPHTKCLLDKNLTFDIGVIGVPFDSAVSYRPGARFGPQAIRAASQRQFSFRGFNFRAGINPYKSWAKILDCGDVPVTPMDSNLALNMMTSAYKNLLDRKSAYEDSSSPPRLVTLGGDHSIILPILRNLYDIYGPITVIHFDSHLDTWSPIDYPSYWTSTASEFNHGTMLWKAKQEGLLSKNNIHAGLRTRLSGNDWGDYEADDRTGFHRIESDRILKVGVDGIVEEIKNMLPEGTPIYVSVDIDVLDPSAAPGTGTAEVGGWLTRELISMLRSLDTFPLIGADIVEVSPPYDQSDITSFAASHIAYELISTMVKQGPIDLESHNSNFHSFENNQSKEKTGFFAKEWF</sequence>
<dbReference type="InterPro" id="IPR020855">
    <property type="entry name" value="Ureohydrolase_Mn_BS"/>
</dbReference>
<keyword evidence="4" id="KW-0464">Manganese</keyword>
<dbReference type="SUPFAM" id="SSF52768">
    <property type="entry name" value="Arginase/deacetylase"/>
    <property type="match status" value="1"/>
</dbReference>
<dbReference type="Proteomes" id="UP000509704">
    <property type="component" value="Chromosome 2"/>
</dbReference>
<feature type="binding site" evidence="4">
    <location>
        <position position="165"/>
    </location>
    <ligand>
        <name>Mn(2+)</name>
        <dbReference type="ChEBI" id="CHEBI:29035"/>
        <label>1</label>
    </ligand>
</feature>
<dbReference type="EMBL" id="CP058610">
    <property type="protein sequence ID" value="QLG74685.1"/>
    <property type="molecule type" value="Genomic_DNA"/>
</dbReference>
<dbReference type="Proteomes" id="UP000509704">
    <property type="component" value="Chromosome 7"/>
</dbReference>
<keyword evidence="9" id="KW-1185">Reference proteome</keyword>
<evidence type="ECO:0000256" key="1">
    <source>
        <dbReference type="ARBA" id="ARBA00009227"/>
    </source>
</evidence>
<evidence type="ECO:0000313" key="8">
    <source>
        <dbReference type="EMBL" id="QLG74685.1"/>
    </source>
</evidence>
<evidence type="ECO:0000256" key="3">
    <source>
        <dbReference type="ARBA" id="ARBA00022801"/>
    </source>
</evidence>
<evidence type="ECO:0000313" key="7">
    <source>
        <dbReference type="EMBL" id="QLG71659.1"/>
    </source>
</evidence>
<evidence type="ECO:0000256" key="5">
    <source>
        <dbReference type="RuleBase" id="RU003684"/>
    </source>
</evidence>
<dbReference type="PIRSF" id="PIRSF036979">
    <property type="entry name" value="Arginase"/>
    <property type="match status" value="1"/>
</dbReference>
<reference evidence="7 9" key="1">
    <citation type="submission" date="2020-07" db="EMBL/GenBank/DDBJ databases">
        <title>The yeast mating-type switching endonuclease HO is a domesticated member of an unorthodox homing genetic element family.</title>
        <authorList>
            <person name="Coughlan A.Y."/>
            <person name="Lombardi L."/>
            <person name="Braun-Galleani S."/>
            <person name="Martos A.R."/>
            <person name="Galeote V."/>
            <person name="Bigey F."/>
            <person name="Dequin S."/>
            <person name="Byrne K.P."/>
            <person name="Wolfe K.H."/>
        </authorList>
    </citation>
    <scope>NUCLEOTIDE SEQUENCE [LARGE SCALE GENOMIC DNA]</scope>
    <source>
        <strain evidence="7 9">NRRL Y-6702</strain>
    </source>
</reference>
<organism evidence="7 9">
    <name type="scientific">Zygotorulaspora mrakii</name>
    <name type="common">Zygosaccharomyces mrakii</name>
    <dbReference type="NCBI Taxonomy" id="42260"/>
    <lineage>
        <taxon>Eukaryota</taxon>
        <taxon>Fungi</taxon>
        <taxon>Dikarya</taxon>
        <taxon>Ascomycota</taxon>
        <taxon>Saccharomycotina</taxon>
        <taxon>Saccharomycetes</taxon>
        <taxon>Saccharomycetales</taxon>
        <taxon>Saccharomycetaceae</taxon>
        <taxon>Zygotorulaspora</taxon>
    </lineage>
</organism>
<feature type="binding site" evidence="4">
    <location>
        <position position="190"/>
    </location>
    <ligand>
        <name>Mn(2+)</name>
        <dbReference type="ChEBI" id="CHEBI:29035"/>
        <label>1</label>
    </ligand>
</feature>
<feature type="binding site" evidence="4">
    <location>
        <position position="188"/>
    </location>
    <ligand>
        <name>Mn(2+)</name>
        <dbReference type="ChEBI" id="CHEBI:29035"/>
        <label>1</label>
    </ligand>
</feature>
<evidence type="ECO:0008006" key="10">
    <source>
        <dbReference type="Google" id="ProtNLM"/>
    </source>
</evidence>
<accession>A0A7H9B113</accession>
<dbReference type="PANTHER" id="PTHR11358:SF26">
    <property type="entry name" value="GUANIDINO ACID HYDROLASE, MITOCHONDRIAL"/>
    <property type="match status" value="1"/>
</dbReference>
<dbReference type="InterPro" id="IPR006035">
    <property type="entry name" value="Ureohydrolase"/>
</dbReference>
<dbReference type="EMBL" id="CP058605">
    <property type="protein sequence ID" value="QLG71659.1"/>
    <property type="molecule type" value="Genomic_DNA"/>
</dbReference>
<dbReference type="InterPro" id="IPR023696">
    <property type="entry name" value="Ureohydrolase_dom_sf"/>
</dbReference>
<feature type="binding site" evidence="4">
    <location>
        <position position="291"/>
    </location>
    <ligand>
        <name>Mn(2+)</name>
        <dbReference type="ChEBI" id="CHEBI:29035"/>
        <label>1</label>
    </ligand>
</feature>
<keyword evidence="3 5" id="KW-0378">Hydrolase</keyword>
<dbReference type="CDD" id="cd11592">
    <property type="entry name" value="Agmatinase_PAH"/>
    <property type="match status" value="1"/>
</dbReference>
<name>A0A7H9B113_ZYGMR</name>
<dbReference type="GO" id="GO:0046872">
    <property type="term" value="F:metal ion binding"/>
    <property type="evidence" value="ECO:0007669"/>
    <property type="project" value="UniProtKB-KW"/>
</dbReference>
<dbReference type="RefSeq" id="XP_037143387.1">
    <property type="nucleotide sequence ID" value="XM_037287492.1"/>
</dbReference>
<keyword evidence="6" id="KW-0732">Signal</keyword>
<dbReference type="FunFam" id="3.40.800.10:FF:000014">
    <property type="entry name" value="Arginase family protein"/>
    <property type="match status" value="1"/>
</dbReference>
<feature type="chain" id="PRO_5036203636" description="Agmatinase" evidence="6">
    <location>
        <begin position="21"/>
        <end position="394"/>
    </location>
</feature>
<dbReference type="PANTHER" id="PTHR11358">
    <property type="entry name" value="ARGINASE/AGMATINASE"/>
    <property type="match status" value="1"/>
</dbReference>
<dbReference type="KEGG" id="zmk:HG535_0B07060"/>
<dbReference type="Gene3D" id="3.40.800.10">
    <property type="entry name" value="Ureohydrolase domain"/>
    <property type="match status" value="1"/>
</dbReference>
<feature type="binding site" evidence="4">
    <location>
        <position position="192"/>
    </location>
    <ligand>
        <name>Mn(2+)</name>
        <dbReference type="ChEBI" id="CHEBI:29035"/>
        <label>1</label>
    </ligand>
</feature>
<evidence type="ECO:0000256" key="2">
    <source>
        <dbReference type="ARBA" id="ARBA00022723"/>
    </source>
</evidence>
<evidence type="ECO:0000256" key="6">
    <source>
        <dbReference type="SAM" id="SignalP"/>
    </source>
</evidence>
<dbReference type="Pfam" id="PF00491">
    <property type="entry name" value="Arginase"/>
    <property type="match status" value="1"/>
</dbReference>
<feature type="signal peptide" evidence="6">
    <location>
        <begin position="1"/>
        <end position="20"/>
    </location>
</feature>
<dbReference type="AlphaFoldDB" id="A0A7H9B113"/>